<dbReference type="PANTHER" id="PTHR39290">
    <property type="entry name" value="C3H1-TYPE DOMAIN-CONTAINING PROTEIN-RELATED"/>
    <property type="match status" value="1"/>
</dbReference>
<dbReference type="PhylomeDB" id="A0A0G4EF77"/>
<proteinExistence type="predicted"/>
<evidence type="ECO:0000313" key="2">
    <source>
        <dbReference type="EMBL" id="CEL94179.1"/>
    </source>
</evidence>
<dbReference type="Proteomes" id="UP000041254">
    <property type="component" value="Unassembled WGS sequence"/>
</dbReference>
<sequence length="406" mass="45995">MPSFLPHRSVTATGRHRKVPPIRRPRRRRTLRAADSSTPADNESLPVRQIPRVRSSRPPPLVSAPSWTTRERASRIAKDLLKAGGRWLRPDEQESLYRAVLVDVTVSAWHQMHRSYRLEDVFAEWRERQLDFADRDALICAERDGESEAFSDLAQQASRWNPAYAIFHRALQHPELGDYEAFRRWFIRVFSFAIPTPSSVAELLDAFPPDQYKFADIGGGSGYWKRLLRASGCDVLACDSQVRDTDLCFGRWDEVVEANGDDFVRDNEGLADRVLLYCWSTNLPGIDHYQGDSVVVIGEDEGGCTGNLLHAGASEWLLQKTIPLHQWPGNHDAIWIFQRGRAGFPYEIRQEAIIEEKMTTLSESDPTAFYLRSAVKYNGAQGVEIEEDSGADEEVETETDDSVSST</sequence>
<feature type="region of interest" description="Disordered" evidence="1">
    <location>
        <begin position="1"/>
        <end position="67"/>
    </location>
</feature>
<accession>A0A0G4EF77</accession>
<dbReference type="VEuPathDB" id="CryptoDB:Vbra_7159"/>
<dbReference type="EMBL" id="CDMY01000209">
    <property type="protein sequence ID" value="CEL94179.1"/>
    <property type="molecule type" value="Genomic_DNA"/>
</dbReference>
<dbReference type="PANTHER" id="PTHR39290:SF6">
    <property type="entry name" value="S-ADENOSYL-L-METHIONINE-DEPENDENT METHYLTRANSFERASES SUPERFAMILY PROTEIN"/>
    <property type="match status" value="1"/>
</dbReference>
<organism evidence="2 3">
    <name type="scientific">Vitrella brassicaformis (strain CCMP3155)</name>
    <dbReference type="NCBI Taxonomy" id="1169540"/>
    <lineage>
        <taxon>Eukaryota</taxon>
        <taxon>Sar</taxon>
        <taxon>Alveolata</taxon>
        <taxon>Colpodellida</taxon>
        <taxon>Vitrellaceae</taxon>
        <taxon>Vitrella</taxon>
    </lineage>
</organism>
<evidence type="ECO:0000256" key="1">
    <source>
        <dbReference type="SAM" id="MobiDB-lite"/>
    </source>
</evidence>
<dbReference type="InParanoid" id="A0A0G4EF77"/>
<dbReference type="SUPFAM" id="SSF53335">
    <property type="entry name" value="S-adenosyl-L-methionine-dependent methyltransferases"/>
    <property type="match status" value="1"/>
</dbReference>
<protein>
    <submittedName>
        <fullName evidence="2">Uncharacterized protein</fullName>
    </submittedName>
</protein>
<feature type="compositionally biased region" description="Acidic residues" evidence="1">
    <location>
        <begin position="384"/>
        <end position="406"/>
    </location>
</feature>
<keyword evidence="3" id="KW-1185">Reference proteome</keyword>
<gene>
    <name evidence="2" type="ORF">Vbra_7159</name>
</gene>
<dbReference type="InterPro" id="IPR029063">
    <property type="entry name" value="SAM-dependent_MTases_sf"/>
</dbReference>
<feature type="compositionally biased region" description="Basic residues" evidence="1">
    <location>
        <begin position="14"/>
        <end position="31"/>
    </location>
</feature>
<dbReference type="OrthoDB" id="5411518at2759"/>
<dbReference type="AlphaFoldDB" id="A0A0G4EF77"/>
<reference evidence="2 3" key="1">
    <citation type="submission" date="2014-11" db="EMBL/GenBank/DDBJ databases">
        <authorList>
            <person name="Zhu J."/>
            <person name="Qi W."/>
            <person name="Song R."/>
        </authorList>
    </citation>
    <scope>NUCLEOTIDE SEQUENCE [LARGE SCALE GENOMIC DNA]</scope>
</reference>
<evidence type="ECO:0000313" key="3">
    <source>
        <dbReference type="Proteomes" id="UP000041254"/>
    </source>
</evidence>
<feature type="region of interest" description="Disordered" evidence="1">
    <location>
        <begin position="382"/>
        <end position="406"/>
    </location>
</feature>
<name>A0A0G4EF77_VITBC</name>